<dbReference type="GO" id="GO:0031222">
    <property type="term" value="P:arabinan catabolic process"/>
    <property type="evidence" value="ECO:0007669"/>
    <property type="project" value="TreeGrafter"/>
</dbReference>
<dbReference type="GO" id="GO:0045493">
    <property type="term" value="P:xylan catabolic process"/>
    <property type="evidence" value="ECO:0007669"/>
    <property type="project" value="InterPro"/>
</dbReference>
<dbReference type="FunFam" id="3.20.20.300:FF:000010">
    <property type="entry name" value="Putative beta-D-xylosidase 5"/>
    <property type="match status" value="1"/>
</dbReference>
<keyword evidence="6" id="KW-1185">Reference proteome</keyword>
<dbReference type="InterPro" id="IPR017853">
    <property type="entry name" value="GH"/>
</dbReference>
<dbReference type="AlphaFoldDB" id="A0AAN7J3R3"/>
<dbReference type="Proteomes" id="UP001324115">
    <property type="component" value="Unassembled WGS sequence"/>
</dbReference>
<feature type="domain" description="Fibronectin type III-like" evidence="4">
    <location>
        <begin position="743"/>
        <end position="813"/>
    </location>
</feature>
<dbReference type="PANTHER" id="PTHR42721:SF11">
    <property type="entry name" value="BETA-D-XYLOSIDASE 5-RELATED"/>
    <property type="match status" value="1"/>
</dbReference>
<evidence type="ECO:0000256" key="2">
    <source>
        <dbReference type="ARBA" id="ARBA00022801"/>
    </source>
</evidence>
<comment type="caution">
    <text evidence="5">The sequence shown here is derived from an EMBL/GenBank/DDBJ whole genome shotgun (WGS) entry which is preliminary data.</text>
</comment>
<dbReference type="InterPro" id="IPR013783">
    <property type="entry name" value="Ig-like_fold"/>
</dbReference>
<dbReference type="PRINTS" id="PR00133">
    <property type="entry name" value="GLHYDRLASE3"/>
</dbReference>
<dbReference type="PANTHER" id="PTHR42721">
    <property type="entry name" value="SUGAR HYDROLASE-RELATED"/>
    <property type="match status" value="1"/>
</dbReference>
<evidence type="ECO:0000256" key="1">
    <source>
        <dbReference type="ARBA" id="ARBA00022729"/>
    </source>
</evidence>
<dbReference type="Pfam" id="PF01915">
    <property type="entry name" value="Glyco_hydro_3_C"/>
    <property type="match status" value="1"/>
</dbReference>
<keyword evidence="1" id="KW-0732">Signal</keyword>
<keyword evidence="3" id="KW-0326">Glycosidase</keyword>
<dbReference type="InterPro" id="IPR036962">
    <property type="entry name" value="Glyco_hydro_3_N_sf"/>
</dbReference>
<dbReference type="EMBL" id="JAXUIC010000003">
    <property type="protein sequence ID" value="KAK4597145.1"/>
    <property type="molecule type" value="Genomic_DNA"/>
</dbReference>
<reference evidence="5 6" key="1">
    <citation type="journal article" date="2023" name="G3 (Bethesda)">
        <title>A haplotype-resolved chromosome-scale genome for Quercus rubra L. provides insights into the genetics of adaptive traits for red oak species.</title>
        <authorList>
            <person name="Kapoor B."/>
            <person name="Jenkins J."/>
            <person name="Schmutz J."/>
            <person name="Zhebentyayeva T."/>
            <person name="Kuelheim C."/>
            <person name="Coggeshall M."/>
            <person name="Heim C."/>
            <person name="Lasky J.R."/>
            <person name="Leites L."/>
            <person name="Islam-Faridi N."/>
            <person name="Romero-Severson J."/>
            <person name="DeLeo V.L."/>
            <person name="Lucas S.M."/>
            <person name="Lazic D."/>
            <person name="Gailing O."/>
            <person name="Carlson J."/>
            <person name="Staton M."/>
        </authorList>
    </citation>
    <scope>NUCLEOTIDE SEQUENCE [LARGE SCALE GENOMIC DNA]</scope>
    <source>
        <strain evidence="5">Pseudo-F2</strain>
    </source>
</reference>
<dbReference type="InterPro" id="IPR001764">
    <property type="entry name" value="Glyco_hydro_3_N"/>
</dbReference>
<dbReference type="Gene3D" id="2.60.40.10">
    <property type="entry name" value="Immunoglobulins"/>
    <property type="match status" value="1"/>
</dbReference>
<dbReference type="SMART" id="SM01217">
    <property type="entry name" value="Fn3_like"/>
    <property type="match status" value="1"/>
</dbReference>
<dbReference type="InterPro" id="IPR026891">
    <property type="entry name" value="Fn3-like"/>
</dbReference>
<dbReference type="GO" id="GO:0009044">
    <property type="term" value="F:xylan 1,4-beta-xylosidase activity"/>
    <property type="evidence" value="ECO:0007669"/>
    <property type="project" value="InterPro"/>
</dbReference>
<dbReference type="FunFam" id="3.40.50.1700:FF:000001">
    <property type="entry name" value="probable beta-D-xylosidase 2"/>
    <property type="match status" value="1"/>
</dbReference>
<dbReference type="InterPro" id="IPR044993">
    <property type="entry name" value="BXL"/>
</dbReference>
<dbReference type="Gene3D" id="3.20.20.300">
    <property type="entry name" value="Glycoside hydrolase, family 3, N-terminal domain"/>
    <property type="match status" value="1"/>
</dbReference>
<evidence type="ECO:0000313" key="6">
    <source>
        <dbReference type="Proteomes" id="UP001324115"/>
    </source>
</evidence>
<sequence>MCMQVATLPLAHTRKAMANNHFFLLCISFTIASFVISTDVRKEVSKIRPDDLTPTGSDFAYVCDPSRYAKLNLDMSRFAFCDSKLPYNVRAKDLVRQMTLPEKIAQLGNSAEGVPRLALPKYEWWSEALHGVANFGKGTIFDDLVPHATSFPTVILTTASFNESLWKEIGQAVSTEARAMYNLGRAGLTFWSPTINIARDPRWGRIAEAPGEDPFLVGTYAVNYVRGLQDVQGTENHTDLSSRPLKVSACCKHFTAYDVENWKGVDRYHFDARVTEQDMEETFNPPFEMCVKDGDVSGIMCSYNRVNGIPSCADPNLLKQTLRQEWDLHGYIVSDCDSVSVMVTGHNFLNDTYEDAIAQTLRAGMDLDCGKSYPKYTGNAVNQSKVRESDIDKALENLYIVLFRTGFFDGIPAYKSLGKNDICTNKSIELATRAAKEGITLLKNEGGTLPLSTAMFKNLAVVGPHANATIAMLGNYAFESKHPGSPCHYTSPIDGFSTYGKVNYAAGCGDIACNKTSLIPQAVESAKIADATIILVGLDLTVEVEKLDRVDLLLPGNQSELINQVANAAKGPVILVLMCAGGVDISFAKNNPKIKAILWVGYPGEEGGRAIADVVFGLYNPGGRLPVTWYEANYVNKIPLTSMQFRPDDSKGYPGRTYKFFNGSTVFPFGFGLSYTKFNYTTIQTLQTLPVKLGRHTHCHDLNYMANKTKPTCPAVLSNDLQCGEYFKLNIEVKNVGRRDGSEVVLVYSKPPDGIIGTHFKQLIGFKRVFVAAGGREVVNFVFNGCKSLGIVDYASNRLLPSGGHTIIVGDGVASFPLQVTFH</sequence>
<dbReference type="InterPro" id="IPR036881">
    <property type="entry name" value="Glyco_hydro_3_C_sf"/>
</dbReference>
<evidence type="ECO:0000313" key="5">
    <source>
        <dbReference type="EMBL" id="KAK4597145.1"/>
    </source>
</evidence>
<dbReference type="Gene3D" id="3.40.50.1700">
    <property type="entry name" value="Glycoside hydrolase family 3 C-terminal domain"/>
    <property type="match status" value="1"/>
</dbReference>
<dbReference type="GO" id="GO:0046556">
    <property type="term" value="F:alpha-L-arabinofuranosidase activity"/>
    <property type="evidence" value="ECO:0007669"/>
    <property type="project" value="TreeGrafter"/>
</dbReference>
<accession>A0AAN7J3R3</accession>
<proteinExistence type="predicted"/>
<dbReference type="SUPFAM" id="SSF52279">
    <property type="entry name" value="Beta-D-glucan exohydrolase, C-terminal domain"/>
    <property type="match status" value="1"/>
</dbReference>
<organism evidence="5 6">
    <name type="scientific">Quercus rubra</name>
    <name type="common">Northern red oak</name>
    <name type="synonym">Quercus borealis</name>
    <dbReference type="NCBI Taxonomy" id="3512"/>
    <lineage>
        <taxon>Eukaryota</taxon>
        <taxon>Viridiplantae</taxon>
        <taxon>Streptophyta</taxon>
        <taxon>Embryophyta</taxon>
        <taxon>Tracheophyta</taxon>
        <taxon>Spermatophyta</taxon>
        <taxon>Magnoliopsida</taxon>
        <taxon>eudicotyledons</taxon>
        <taxon>Gunneridae</taxon>
        <taxon>Pentapetalae</taxon>
        <taxon>rosids</taxon>
        <taxon>fabids</taxon>
        <taxon>Fagales</taxon>
        <taxon>Fagaceae</taxon>
        <taxon>Quercus</taxon>
    </lineage>
</organism>
<dbReference type="Pfam" id="PF14310">
    <property type="entry name" value="Fn3-like"/>
    <property type="match status" value="1"/>
</dbReference>
<dbReference type="Pfam" id="PF00933">
    <property type="entry name" value="Glyco_hydro_3"/>
    <property type="match status" value="1"/>
</dbReference>
<protein>
    <recommendedName>
        <fullName evidence="4">Fibronectin type III-like domain-containing protein</fullName>
    </recommendedName>
</protein>
<evidence type="ECO:0000256" key="3">
    <source>
        <dbReference type="ARBA" id="ARBA00023295"/>
    </source>
</evidence>
<gene>
    <name evidence="5" type="ORF">RGQ29_014940</name>
</gene>
<evidence type="ECO:0000259" key="4">
    <source>
        <dbReference type="SMART" id="SM01217"/>
    </source>
</evidence>
<keyword evidence="2" id="KW-0378">Hydrolase</keyword>
<dbReference type="InterPro" id="IPR002772">
    <property type="entry name" value="Glyco_hydro_3_C"/>
</dbReference>
<name>A0AAN7J3R3_QUERU</name>
<dbReference type="SUPFAM" id="SSF51445">
    <property type="entry name" value="(Trans)glycosidases"/>
    <property type="match status" value="1"/>
</dbReference>